<keyword evidence="1" id="KW-0812">Transmembrane</keyword>
<reference evidence="3 4" key="1">
    <citation type="journal article" date="2020" name="ISME J.">
        <title>Uncovering the hidden diversity of litter-decomposition mechanisms in mushroom-forming fungi.</title>
        <authorList>
            <person name="Floudas D."/>
            <person name="Bentzer J."/>
            <person name="Ahren D."/>
            <person name="Johansson T."/>
            <person name="Persson P."/>
            <person name="Tunlid A."/>
        </authorList>
    </citation>
    <scope>NUCLEOTIDE SEQUENCE [LARGE SCALE GENOMIC DNA]</scope>
    <source>
        <strain evidence="3 4">CBS 146.42</strain>
    </source>
</reference>
<protein>
    <recommendedName>
        <fullName evidence="2">GED domain-containing protein</fullName>
    </recommendedName>
</protein>
<organism evidence="3 4">
    <name type="scientific">Leucocoprinus leucothites</name>
    <dbReference type="NCBI Taxonomy" id="201217"/>
    <lineage>
        <taxon>Eukaryota</taxon>
        <taxon>Fungi</taxon>
        <taxon>Dikarya</taxon>
        <taxon>Basidiomycota</taxon>
        <taxon>Agaricomycotina</taxon>
        <taxon>Agaricomycetes</taxon>
        <taxon>Agaricomycetidae</taxon>
        <taxon>Agaricales</taxon>
        <taxon>Agaricineae</taxon>
        <taxon>Agaricaceae</taxon>
        <taxon>Leucocoprinus</taxon>
    </lineage>
</organism>
<dbReference type="AlphaFoldDB" id="A0A8H5LNZ6"/>
<sequence length="108" mass="11648">MSTISTSTPLSSSVKNFKGVPVLYGIAGVLSGLAEISLTGIRANDLTKLLRTDDMEPALEIIADVHVYFQVTYKRFSDNVPAAVDQGLVHGFERNVLPLMKRAGAQLT</sequence>
<dbReference type="EMBL" id="JAACJO010000001">
    <property type="protein sequence ID" value="KAF5364089.1"/>
    <property type="molecule type" value="Genomic_DNA"/>
</dbReference>
<feature type="transmembrane region" description="Helical" evidence="1">
    <location>
        <begin position="20"/>
        <end position="41"/>
    </location>
</feature>
<dbReference type="Gene3D" id="1.20.120.1240">
    <property type="entry name" value="Dynamin, middle domain"/>
    <property type="match status" value="1"/>
</dbReference>
<keyword evidence="4" id="KW-1185">Reference proteome</keyword>
<evidence type="ECO:0000313" key="4">
    <source>
        <dbReference type="Proteomes" id="UP000559027"/>
    </source>
</evidence>
<keyword evidence="1" id="KW-0472">Membrane</keyword>
<evidence type="ECO:0000259" key="2">
    <source>
        <dbReference type="PROSITE" id="PS51388"/>
    </source>
</evidence>
<dbReference type="PROSITE" id="PS51388">
    <property type="entry name" value="GED"/>
    <property type="match status" value="1"/>
</dbReference>
<feature type="domain" description="GED" evidence="2">
    <location>
        <begin position="58"/>
        <end position="108"/>
    </location>
</feature>
<evidence type="ECO:0000313" key="3">
    <source>
        <dbReference type="EMBL" id="KAF5364089.1"/>
    </source>
</evidence>
<dbReference type="InterPro" id="IPR020850">
    <property type="entry name" value="GED_dom"/>
</dbReference>
<proteinExistence type="predicted"/>
<gene>
    <name evidence="3" type="ORF">D9756_001027</name>
</gene>
<accession>A0A8H5LNZ6</accession>
<keyword evidence="1" id="KW-1133">Transmembrane helix</keyword>
<dbReference type="Proteomes" id="UP000559027">
    <property type="component" value="Unassembled WGS sequence"/>
</dbReference>
<evidence type="ECO:0000256" key="1">
    <source>
        <dbReference type="SAM" id="Phobius"/>
    </source>
</evidence>
<comment type="caution">
    <text evidence="3">The sequence shown here is derived from an EMBL/GenBank/DDBJ whole genome shotgun (WGS) entry which is preliminary data.</text>
</comment>
<dbReference type="OrthoDB" id="5061070at2759"/>
<name>A0A8H5LNZ6_9AGAR</name>